<dbReference type="AlphaFoldDB" id="A0A1H9JIF7"/>
<gene>
    <name evidence="1" type="ORF">SAMN05216481_1183</name>
</gene>
<protein>
    <submittedName>
        <fullName evidence="1">Uncharacterized protein</fullName>
    </submittedName>
</protein>
<evidence type="ECO:0000313" key="1">
    <source>
        <dbReference type="EMBL" id="SEQ86563.1"/>
    </source>
</evidence>
<reference evidence="1 2" key="1">
    <citation type="submission" date="2016-10" db="EMBL/GenBank/DDBJ databases">
        <authorList>
            <person name="de Groot N.N."/>
        </authorList>
    </citation>
    <scope>NUCLEOTIDE SEQUENCE [LARGE SCALE GENOMIC DNA]</scope>
    <source>
        <strain evidence="1 2">CGMCC 4.3519</strain>
    </source>
</reference>
<sequence>MIGRRIGVMTGVSGPVVRAGTTTVVTVVVSVGMTVRRSAGTTGSRGVATGVRT</sequence>
<proteinExistence type="predicted"/>
<name>A0A1H9JIF7_9ACTN</name>
<feature type="non-terminal residue" evidence="1">
    <location>
        <position position="53"/>
    </location>
</feature>
<dbReference type="EMBL" id="FOET01000018">
    <property type="protein sequence ID" value="SEQ86563.1"/>
    <property type="molecule type" value="Genomic_DNA"/>
</dbReference>
<organism evidence="1 2">
    <name type="scientific">Streptomyces radiopugnans</name>
    <dbReference type="NCBI Taxonomy" id="403935"/>
    <lineage>
        <taxon>Bacteria</taxon>
        <taxon>Bacillati</taxon>
        <taxon>Actinomycetota</taxon>
        <taxon>Actinomycetes</taxon>
        <taxon>Kitasatosporales</taxon>
        <taxon>Streptomycetaceae</taxon>
        <taxon>Streptomyces</taxon>
    </lineage>
</organism>
<dbReference type="Proteomes" id="UP000199055">
    <property type="component" value="Unassembled WGS sequence"/>
</dbReference>
<evidence type="ECO:0000313" key="2">
    <source>
        <dbReference type="Proteomes" id="UP000199055"/>
    </source>
</evidence>
<keyword evidence="2" id="KW-1185">Reference proteome</keyword>
<accession>A0A1H9JIF7</accession>